<dbReference type="Proteomes" id="UP001246576">
    <property type="component" value="Unassembled WGS sequence"/>
</dbReference>
<dbReference type="InterPro" id="IPR036661">
    <property type="entry name" value="Luciferase-like_sf"/>
</dbReference>
<dbReference type="InterPro" id="IPR016215">
    <property type="entry name" value="NTA_MOA"/>
</dbReference>
<evidence type="ECO:0000313" key="7">
    <source>
        <dbReference type="EMBL" id="MDR9847766.1"/>
    </source>
</evidence>
<comment type="caution">
    <text evidence="7">The sequence shown here is derived from an EMBL/GenBank/DDBJ whole genome shotgun (WGS) entry which is preliminary data.</text>
</comment>
<evidence type="ECO:0000256" key="1">
    <source>
        <dbReference type="ARBA" id="ARBA00022630"/>
    </source>
</evidence>
<keyword evidence="3 7" id="KW-0560">Oxidoreductase</keyword>
<keyword evidence="8" id="KW-1185">Reference proteome</keyword>
<reference evidence="7" key="1">
    <citation type="submission" date="2023-09" db="EMBL/GenBank/DDBJ databases">
        <title>Description of first Herbaspirillum huttiense subsp. nephrolepsisexaltata and Herbaspirillum huttiense subsp. lycopersicon.</title>
        <authorList>
            <person name="Poudel M."/>
            <person name="Sharma A."/>
            <person name="Goss E."/>
            <person name="Tapia J.H."/>
            <person name="Harmon C.M."/>
            <person name="Jones J.B."/>
        </authorList>
    </citation>
    <scope>NUCLEOTIDE SEQUENCE</scope>
    <source>
        <strain evidence="7">SE1</strain>
    </source>
</reference>
<feature type="domain" description="Luciferase-like" evidence="6">
    <location>
        <begin position="24"/>
        <end position="391"/>
    </location>
</feature>
<dbReference type="CDD" id="cd01095">
    <property type="entry name" value="Nitrilotriacetate_monoxgenase"/>
    <property type="match status" value="1"/>
</dbReference>
<evidence type="ECO:0000313" key="8">
    <source>
        <dbReference type="Proteomes" id="UP001246576"/>
    </source>
</evidence>
<dbReference type="SUPFAM" id="SSF51679">
    <property type="entry name" value="Bacterial luciferase-like"/>
    <property type="match status" value="1"/>
</dbReference>
<sequence length="455" mass="50551">MSTPRRQIKLGAFVMATGHHVAGWRHPGAQPDAGQNIAHYRQIAQAAERAKFDALFLADGVAIRAHDQETLHRTARAASFEPLTLLSALSQVTERIGLVATVSTTYNEPYHVARKFASLDHLSDGRAGWNVVTSWSEHEAQNFNLDKHPEHAARYQRAEEFVDVVRGLWDSWEDDAFLYDRESGLLFDPEKLHTLHHHGQHFSVKGPLNVARPVQGHPVIVQAGSSEAGQDLAARTAEVIFTAQQSLADAQAFYTSLKSRMARHGRDPDQLKIMPGVFPVVGRSHSEAQEKYEELQSLIHPSVGLSMLQQHLGGIDLSGYPLDGPLPEDLREPNGSKSRFQLVTALARREGLTLRQLYLRLATARGHWSLYGTPESIVDELEAWFTQGGADGFNIMPPTLPGGLDDFIALVLPELRRRGLFRTEYEGRTLRENLGLARPAHQRPSRPDSALTKVA</sequence>
<dbReference type="PANTHER" id="PTHR30011:SF16">
    <property type="entry name" value="C2H2 FINGER DOMAIN TRANSCRIPTION FACTOR (EUROFUNG)-RELATED"/>
    <property type="match status" value="1"/>
</dbReference>
<accession>A0ABU2EHZ9</accession>
<evidence type="ECO:0000256" key="2">
    <source>
        <dbReference type="ARBA" id="ARBA00022643"/>
    </source>
</evidence>
<dbReference type="Gene3D" id="3.20.20.30">
    <property type="entry name" value="Luciferase-like domain"/>
    <property type="match status" value="1"/>
</dbReference>
<evidence type="ECO:0000256" key="3">
    <source>
        <dbReference type="ARBA" id="ARBA00023002"/>
    </source>
</evidence>
<evidence type="ECO:0000259" key="6">
    <source>
        <dbReference type="Pfam" id="PF00296"/>
    </source>
</evidence>
<dbReference type="RefSeq" id="WP_204726402.1">
    <property type="nucleotide sequence ID" value="NZ_JAVLSJ010000002.1"/>
</dbReference>
<gene>
    <name evidence="7" type="ORF">RI048_06015</name>
</gene>
<dbReference type="Pfam" id="PF00296">
    <property type="entry name" value="Bac_luciferase"/>
    <property type="match status" value="1"/>
</dbReference>
<keyword evidence="1" id="KW-0285">Flavoprotein</keyword>
<keyword evidence="2" id="KW-0288">FMN</keyword>
<dbReference type="PANTHER" id="PTHR30011">
    <property type="entry name" value="ALKANESULFONATE MONOOXYGENASE-RELATED"/>
    <property type="match status" value="1"/>
</dbReference>
<name>A0ABU2EHZ9_9BURK</name>
<comment type="similarity">
    <text evidence="5">Belongs to the NtaA/SnaA/DszA monooxygenase family.</text>
</comment>
<dbReference type="EMBL" id="JAVLSJ010000002">
    <property type="protein sequence ID" value="MDR9847766.1"/>
    <property type="molecule type" value="Genomic_DNA"/>
</dbReference>
<dbReference type="InterPro" id="IPR051260">
    <property type="entry name" value="Diverse_substr_monoxygenases"/>
</dbReference>
<protein>
    <submittedName>
        <fullName evidence="7">LLM class flavin-dependent oxidoreductase</fullName>
        <ecNumber evidence="7">1.-.-.-</ecNumber>
    </submittedName>
</protein>
<organism evidence="7 8">
    <name type="scientific">Herbaspirillum huttiense subsp. lycopersici</name>
    <dbReference type="NCBI Taxonomy" id="3074428"/>
    <lineage>
        <taxon>Bacteria</taxon>
        <taxon>Pseudomonadati</taxon>
        <taxon>Pseudomonadota</taxon>
        <taxon>Betaproteobacteria</taxon>
        <taxon>Burkholderiales</taxon>
        <taxon>Oxalobacteraceae</taxon>
        <taxon>Herbaspirillum</taxon>
    </lineage>
</organism>
<dbReference type="NCBIfam" id="TIGR03860">
    <property type="entry name" value="FMN_nitrolo"/>
    <property type="match status" value="1"/>
</dbReference>
<dbReference type="GO" id="GO:0016491">
    <property type="term" value="F:oxidoreductase activity"/>
    <property type="evidence" value="ECO:0007669"/>
    <property type="project" value="UniProtKB-KW"/>
</dbReference>
<dbReference type="InterPro" id="IPR011251">
    <property type="entry name" value="Luciferase-like_dom"/>
</dbReference>
<proteinExistence type="inferred from homology"/>
<dbReference type="EC" id="1.-.-.-" evidence="7"/>
<evidence type="ECO:0000256" key="5">
    <source>
        <dbReference type="ARBA" id="ARBA00033748"/>
    </source>
</evidence>
<evidence type="ECO:0000256" key="4">
    <source>
        <dbReference type="ARBA" id="ARBA00023033"/>
    </source>
</evidence>
<dbReference type="PIRSF" id="PIRSF000337">
    <property type="entry name" value="NTA_MOA"/>
    <property type="match status" value="1"/>
</dbReference>
<keyword evidence="4" id="KW-0503">Monooxygenase</keyword>